<evidence type="ECO:0000313" key="6">
    <source>
        <dbReference type="Proteomes" id="UP000777784"/>
    </source>
</evidence>
<dbReference type="InterPro" id="IPR015421">
    <property type="entry name" value="PyrdxlP-dep_Trfase_major"/>
</dbReference>
<dbReference type="Gene3D" id="3.90.1150.10">
    <property type="entry name" value="Aspartate Aminotransferase, domain 1"/>
    <property type="match status" value="2"/>
</dbReference>
<feature type="domain" description="Aromatic amino acid beta-eliminating lyase/threonine aldolase" evidence="4">
    <location>
        <begin position="474"/>
        <end position="850"/>
    </location>
</feature>
<dbReference type="Pfam" id="PF01212">
    <property type="entry name" value="Beta_elim_lyase"/>
    <property type="match status" value="2"/>
</dbReference>
<evidence type="ECO:0000256" key="3">
    <source>
        <dbReference type="ARBA" id="ARBA00022898"/>
    </source>
</evidence>
<evidence type="ECO:0000313" key="5">
    <source>
        <dbReference type="EMBL" id="MBU2689537.1"/>
    </source>
</evidence>
<sequence>MVVHEPHKIKTVRLLSFPTLADRKKFLSDALFNVWHLTPTQVTFDMCSLGMSAVSQEQLSGQLIGDEAYAGSRNFEALQKAVRDVLGHEYVCPTHNVLGCVKLIVATMIPKGSGVPSNSRSRLDVFSPLGVDYPDVRDHEEKVFTGNIDLETLEEILNTHPVAFVGIQAFADGQHPFSLENLRAVAALAEKHGKKLICDGSRVIENAWYIQRHESGQADRPIAEIVKQIVKTTDVFQMDGAQDPKCNTGGLLTTDHPDTHEKFMNEVVVYEGLHTYGGMAGRTMEVLTRGIQEMCSEDEVHWVMQQTERFTQRLRDGGIPLERGCDGAYIEAESFLPHIDRHQQDTLAAAIYLIAGVRATSSGLTAKTHLLPVQIPRLAMTNEQLDQVADAIISLYKQRNKITGLQSAAQGKWRDQMSYHWVFPDLETYTFDTFPYEIHTIEKVGVLTQGQREKAIREAGYNTFLLRSADVAIDLLTDSGTTAMSTDQWAAYDSVRPSAAASDESDELVDILQETMGYEYIIPTHQGRAAEHILSQIMIKKGQYVPGNMYFTTTKLHQEFAGGIFVDVIVDEAHNTESTFPWKGNIDLDKLKSLVNEHGADKVAYISFEHSVNMAGGQPVGMDNMKEVYEYCSVIGIPVFFDATRFVENAYMIQKKDPRYADVKIKDILREMMLYGDGATISGKKDFLINIGGCLAFRNNEEWTEKALEMLRIYEGNITDGGLATADLAAIACGVEEMVDDRYIRSRVEQTQYLGSQLLELGIPIVTPPGSHAIFLDAKRFLPHLDQDEYPAQRLAAEIYVETGVRAMERGNVSKGRNPETGENYRPALELVRLTIPRRVYTNDHMREVARGVKRVWDRRESIKGLKFVYEPAKLRFFQGRFESK</sequence>
<dbReference type="AlphaFoldDB" id="A0A948RU69"/>
<dbReference type="SUPFAM" id="SSF53383">
    <property type="entry name" value="PLP-dependent transferases"/>
    <property type="match status" value="2"/>
</dbReference>
<dbReference type="Proteomes" id="UP000777784">
    <property type="component" value="Unassembled WGS sequence"/>
</dbReference>
<evidence type="ECO:0000259" key="4">
    <source>
        <dbReference type="Pfam" id="PF01212"/>
    </source>
</evidence>
<dbReference type="EC" id="4.1.99.1" evidence="5"/>
<proteinExistence type="inferred from homology"/>
<dbReference type="PANTHER" id="PTHR32325:SF4">
    <property type="entry name" value="TRYPTOPHANASE"/>
    <property type="match status" value="1"/>
</dbReference>
<evidence type="ECO:0000256" key="1">
    <source>
        <dbReference type="ARBA" id="ARBA00001933"/>
    </source>
</evidence>
<gene>
    <name evidence="5" type="ORF">KJ970_01295</name>
</gene>
<comment type="cofactor">
    <cofactor evidence="1">
        <name>pyridoxal 5'-phosphate</name>
        <dbReference type="ChEBI" id="CHEBI:597326"/>
    </cofactor>
</comment>
<dbReference type="EMBL" id="JAHJDP010000011">
    <property type="protein sequence ID" value="MBU2689537.1"/>
    <property type="molecule type" value="Genomic_DNA"/>
</dbReference>
<dbReference type="InterPro" id="IPR001597">
    <property type="entry name" value="ArAA_b-elim_lyase/Thr_aldolase"/>
</dbReference>
<name>A0A948RU69_UNCEI</name>
<dbReference type="NCBIfam" id="NF009709">
    <property type="entry name" value="PRK13238.1"/>
    <property type="match status" value="1"/>
</dbReference>
<protein>
    <submittedName>
        <fullName evidence="5">Tryptophanase</fullName>
        <ecNumber evidence="5">4.1.99.1</ecNumber>
    </submittedName>
</protein>
<reference evidence="5" key="1">
    <citation type="submission" date="2021-05" db="EMBL/GenBank/DDBJ databases">
        <title>Energy efficiency and biological interactions define the core microbiome of deep oligotrophic groundwater.</title>
        <authorList>
            <person name="Mehrshad M."/>
            <person name="Lopez-Fernandez M."/>
            <person name="Bell E."/>
            <person name="Bernier-Latmani R."/>
            <person name="Bertilsson S."/>
            <person name="Dopson M."/>
        </authorList>
    </citation>
    <scope>NUCLEOTIDE SEQUENCE</scope>
    <source>
        <strain evidence="5">Modern_marine.mb.64</strain>
    </source>
</reference>
<organism evidence="5 6">
    <name type="scientific">Eiseniibacteriota bacterium</name>
    <dbReference type="NCBI Taxonomy" id="2212470"/>
    <lineage>
        <taxon>Bacteria</taxon>
        <taxon>Candidatus Eiseniibacteriota</taxon>
    </lineage>
</organism>
<keyword evidence="5" id="KW-0456">Lyase</keyword>
<evidence type="ECO:0000256" key="2">
    <source>
        <dbReference type="ARBA" id="ARBA00009721"/>
    </source>
</evidence>
<comment type="caution">
    <text evidence="5">The sequence shown here is derived from an EMBL/GenBank/DDBJ whole genome shotgun (WGS) entry which is preliminary data.</text>
</comment>
<dbReference type="InterPro" id="IPR015424">
    <property type="entry name" value="PyrdxlP-dep_Trfase"/>
</dbReference>
<feature type="domain" description="Aromatic amino acid beta-eliminating lyase/threonine aldolase" evidence="4">
    <location>
        <begin position="45"/>
        <end position="389"/>
    </location>
</feature>
<dbReference type="Gene3D" id="3.40.640.10">
    <property type="entry name" value="Type I PLP-dependent aspartate aminotransferase-like (Major domain)"/>
    <property type="match status" value="2"/>
</dbReference>
<comment type="similarity">
    <text evidence="2">Belongs to the beta-eliminating lyase family.</text>
</comment>
<accession>A0A948RU69</accession>
<dbReference type="InterPro" id="IPR015422">
    <property type="entry name" value="PyrdxlP-dep_Trfase_small"/>
</dbReference>
<dbReference type="GO" id="GO:0009034">
    <property type="term" value="F:tryptophanase activity"/>
    <property type="evidence" value="ECO:0007669"/>
    <property type="project" value="UniProtKB-EC"/>
</dbReference>
<keyword evidence="3" id="KW-0663">Pyridoxal phosphate</keyword>
<dbReference type="PANTHER" id="PTHR32325">
    <property type="entry name" value="BETA-ELIMINATING LYASE-LIKE PROTEIN-RELATED"/>
    <property type="match status" value="1"/>
</dbReference>